<keyword evidence="3 6" id="KW-0808">Transferase</keyword>
<comment type="function">
    <text evidence="6">Catalyzes the phosphorylation of ribose 1,5-bisphosphate to 5-phospho-D-ribosyl alpha-1-diphosphate (PRPP).</text>
</comment>
<keyword evidence="5 6" id="KW-0067">ATP-binding</keyword>
<evidence type="ECO:0000313" key="8">
    <source>
        <dbReference type="EMBL" id="MDQ0515927.1"/>
    </source>
</evidence>
<evidence type="ECO:0000313" key="9">
    <source>
        <dbReference type="Proteomes" id="UP001223743"/>
    </source>
</evidence>
<dbReference type="HAMAP" id="MF_00836">
    <property type="entry name" value="PhnN"/>
    <property type="match status" value="1"/>
</dbReference>
<protein>
    <recommendedName>
        <fullName evidence="6">Ribose 1,5-bisphosphate phosphokinase PhnN</fullName>
        <ecNumber evidence="6">2.7.4.23</ecNumber>
    </recommendedName>
    <alternativeName>
        <fullName evidence="6">Ribose 1,5-bisphosphokinase</fullName>
    </alternativeName>
</protein>
<evidence type="ECO:0000256" key="6">
    <source>
        <dbReference type="HAMAP-Rule" id="MF_00836"/>
    </source>
</evidence>
<feature type="domain" description="Guanylate kinase/L-type calcium channel beta subunit" evidence="7">
    <location>
        <begin position="2"/>
        <end position="181"/>
    </location>
</feature>
<evidence type="ECO:0000256" key="5">
    <source>
        <dbReference type="ARBA" id="ARBA00022840"/>
    </source>
</evidence>
<dbReference type="Gene3D" id="3.40.50.300">
    <property type="entry name" value="P-loop containing nucleotide triphosphate hydrolases"/>
    <property type="match status" value="1"/>
</dbReference>
<accession>A0ABU0M4R5</accession>
<comment type="pathway">
    <text evidence="2 6">Metabolic intermediate biosynthesis; 5-phospho-alpha-D-ribose 1-diphosphate biosynthesis; 5-phospho-alpha-D-ribose 1-diphosphate from D-ribose 5-phosphate (route II): step 3/3.</text>
</comment>
<name>A0ABU0M4R5_9HYPH</name>
<dbReference type="SMART" id="SM00072">
    <property type="entry name" value="GuKc"/>
    <property type="match status" value="1"/>
</dbReference>
<dbReference type="InterPro" id="IPR012699">
    <property type="entry name" value="PhnN"/>
</dbReference>
<sequence length="192" mass="19650">MTGALVAIVGPSGAGKDTLIAHAKAALAARAEFHFARRLVTRAANAFEDHDTIDAAAFDAAAAAGAYALCWRAHGLGYALGGDVSSAIRAGRVVVCNLSRGALPEARARFARMSVVEITAPPAVLAARLAARGRETPQSIAERLERESAFAGRLMADCVIVNDRPVAETGAALVAHLEGVAREAALSAAASP</sequence>
<dbReference type="EC" id="2.7.4.23" evidence="6"/>
<proteinExistence type="inferred from homology"/>
<dbReference type="InterPro" id="IPR027417">
    <property type="entry name" value="P-loop_NTPase"/>
</dbReference>
<evidence type="ECO:0000256" key="1">
    <source>
        <dbReference type="ARBA" id="ARBA00000373"/>
    </source>
</evidence>
<evidence type="ECO:0000259" key="7">
    <source>
        <dbReference type="SMART" id="SM00072"/>
    </source>
</evidence>
<evidence type="ECO:0000256" key="3">
    <source>
        <dbReference type="ARBA" id="ARBA00022679"/>
    </source>
</evidence>
<evidence type="ECO:0000256" key="2">
    <source>
        <dbReference type="ARBA" id="ARBA00005069"/>
    </source>
</evidence>
<keyword evidence="9" id="KW-1185">Reference proteome</keyword>
<dbReference type="SUPFAM" id="SSF52540">
    <property type="entry name" value="P-loop containing nucleoside triphosphate hydrolases"/>
    <property type="match status" value="1"/>
</dbReference>
<comment type="catalytic activity">
    <reaction evidence="1 6">
        <text>alpha-D-ribose 1,5-bisphosphate + ATP = 5-phospho-alpha-D-ribose 1-diphosphate + ADP</text>
        <dbReference type="Rhea" id="RHEA:20109"/>
        <dbReference type="ChEBI" id="CHEBI:30616"/>
        <dbReference type="ChEBI" id="CHEBI:58017"/>
        <dbReference type="ChEBI" id="CHEBI:68688"/>
        <dbReference type="ChEBI" id="CHEBI:456216"/>
        <dbReference type="EC" id="2.7.4.23"/>
    </reaction>
</comment>
<organism evidence="8 9">
    <name type="scientific">Kaistia geumhonensis</name>
    <dbReference type="NCBI Taxonomy" id="410839"/>
    <lineage>
        <taxon>Bacteria</taxon>
        <taxon>Pseudomonadati</taxon>
        <taxon>Pseudomonadota</taxon>
        <taxon>Alphaproteobacteria</taxon>
        <taxon>Hyphomicrobiales</taxon>
        <taxon>Kaistiaceae</taxon>
        <taxon>Kaistia</taxon>
    </lineage>
</organism>
<dbReference type="RefSeq" id="WP_266280265.1">
    <property type="nucleotide sequence ID" value="NZ_JAPKNF010000001.1"/>
</dbReference>
<gene>
    <name evidence="6" type="primary">phnN</name>
    <name evidence="8" type="ORF">QO015_001540</name>
</gene>
<dbReference type="InterPro" id="IPR008145">
    <property type="entry name" value="GK/Ca_channel_bsu"/>
</dbReference>
<keyword evidence="4 6" id="KW-0547">Nucleotide-binding</keyword>
<dbReference type="NCBIfam" id="TIGR02322">
    <property type="entry name" value="phosphon_PhnN"/>
    <property type="match status" value="1"/>
</dbReference>
<dbReference type="EMBL" id="JAUSWJ010000001">
    <property type="protein sequence ID" value="MDQ0515927.1"/>
    <property type="molecule type" value="Genomic_DNA"/>
</dbReference>
<evidence type="ECO:0000256" key="4">
    <source>
        <dbReference type="ARBA" id="ARBA00022741"/>
    </source>
</evidence>
<dbReference type="Proteomes" id="UP001223743">
    <property type="component" value="Unassembled WGS sequence"/>
</dbReference>
<comment type="caution">
    <text evidence="8">The sequence shown here is derived from an EMBL/GenBank/DDBJ whole genome shotgun (WGS) entry which is preliminary data.</text>
</comment>
<feature type="binding site" evidence="6">
    <location>
        <begin position="10"/>
        <end position="17"/>
    </location>
    <ligand>
        <name>ATP</name>
        <dbReference type="ChEBI" id="CHEBI:30616"/>
    </ligand>
</feature>
<reference evidence="8 9" key="1">
    <citation type="submission" date="2023-07" db="EMBL/GenBank/DDBJ databases">
        <title>Genomic Encyclopedia of Type Strains, Phase IV (KMG-IV): sequencing the most valuable type-strain genomes for metagenomic binning, comparative biology and taxonomic classification.</title>
        <authorList>
            <person name="Goeker M."/>
        </authorList>
    </citation>
    <scope>NUCLEOTIDE SEQUENCE [LARGE SCALE GENOMIC DNA]</scope>
    <source>
        <strain evidence="8 9">B1-1</strain>
    </source>
</reference>
<comment type="similarity">
    <text evidence="6">Belongs to the ribose 1,5-bisphosphokinase family.</text>
</comment>
<dbReference type="GO" id="GO:0033863">
    <property type="term" value="F:ribose 1,5-bisphosphate phosphokinase activity"/>
    <property type="evidence" value="ECO:0007669"/>
    <property type="project" value="UniProtKB-EC"/>
</dbReference>